<sequence length="45" mass="5514">METFTRYLLRKGKLEKIEVPKEVALKEIEEVLKEDREFLEIMEKM</sequence>
<evidence type="ECO:0000313" key="2">
    <source>
        <dbReference type="Proteomes" id="UP000027153"/>
    </source>
</evidence>
<dbReference type="AlphaFoldDB" id="A0A062V7V7"/>
<keyword evidence="2" id="KW-1185">Reference proteome</keyword>
<accession>A0A062V7V7</accession>
<dbReference type="Proteomes" id="UP000027153">
    <property type="component" value="Unassembled WGS sequence"/>
</dbReference>
<dbReference type="RefSeq" id="WP_157834043.1">
    <property type="nucleotide sequence ID" value="NZ_JMIY01000004.1"/>
</dbReference>
<gene>
    <name evidence="1" type="ORF">ANME2D_01909</name>
</gene>
<name>A0A062V7V7_9EURY</name>
<dbReference type="EMBL" id="JMIY01000004">
    <property type="protein sequence ID" value="KCZ71854.1"/>
    <property type="molecule type" value="Genomic_DNA"/>
</dbReference>
<organism evidence="1 2">
    <name type="scientific">Candidatus Methanoperedens nitratireducens</name>
    <dbReference type="NCBI Taxonomy" id="1392998"/>
    <lineage>
        <taxon>Archaea</taxon>
        <taxon>Methanobacteriati</taxon>
        <taxon>Methanobacteriota</taxon>
        <taxon>Stenosarchaea group</taxon>
        <taxon>Methanomicrobia</taxon>
        <taxon>Methanosarcinales</taxon>
        <taxon>ANME-2 cluster</taxon>
        <taxon>Candidatus Methanoperedentaceae</taxon>
        <taxon>Candidatus Methanoperedens</taxon>
    </lineage>
</organism>
<comment type="caution">
    <text evidence="1">The sequence shown here is derived from an EMBL/GenBank/DDBJ whole genome shotgun (WGS) entry which is preliminary data.</text>
</comment>
<proteinExistence type="predicted"/>
<evidence type="ECO:0000313" key="1">
    <source>
        <dbReference type="EMBL" id="KCZ71854.1"/>
    </source>
</evidence>
<reference evidence="1 2" key="1">
    <citation type="journal article" date="2013" name="Nature">
        <title>Anaerobic oxidation of methane coupled to nitrate reduction in a novel archaeal lineage.</title>
        <authorList>
            <person name="Haroon M.F."/>
            <person name="Hu S."/>
            <person name="Shi Y."/>
            <person name="Imelfort M."/>
            <person name="Keller J."/>
            <person name="Hugenholtz P."/>
            <person name="Yuan Z."/>
            <person name="Tyson G.W."/>
        </authorList>
    </citation>
    <scope>NUCLEOTIDE SEQUENCE [LARGE SCALE GENOMIC DNA]</scope>
    <source>
        <strain evidence="1 2">ANME-2d</strain>
    </source>
</reference>
<protein>
    <submittedName>
        <fullName evidence="1">Uncharacterized protein</fullName>
    </submittedName>
</protein>